<dbReference type="Proteomes" id="UP000321595">
    <property type="component" value="Chromosome"/>
</dbReference>
<sequence length="686" mass="75131">MYRSAAILSLFILAACSDDAPQTTPDMGTQTDQDQSDAQPDLAPQAGTLVRFSTDGDAFSLPFPSDLRQKEDGSMGFTDFEKLSANRVGGLWTAAADDLKTGWGLASAFYFWFDAPIDTSTLPALTDSQNLESSSVLLINVDRESPEFKRVMPIECKFIETEGTYHAANQLACISPFGVLRHANTRYAAVLTNRLLDTEGEPIGAESGFLEAAQTEPYTQTLEVLDEMGLGDQVRAVSVFTTHDPSARHRQLYKYYSSLPDPELDETKPVEVLREYDNYIVLQAYYDLPNIQQGPLPYDTQPAGNILWDDEGNPIVQFQESVRVLITVPKQAMPEAGFPTLFYMHGSGGKALELLDRGVRAGLNAPAQPDMGPAAVIAPYGVAGFAADFPLHDSRFPQNPDTTGLKLYNLLENPRAMVDNFNVSANEISMHGRLMKNLEIPIDGLPLDPTDFPDGVIRFNQDAFATMGHSMGSTIGTPAMTLSNEFAAYIASGAGGLYMEVALKTQDPVNLAPLLKNILRLRRDEELDRFDFVLNTLQHVFDYADATVHAPHVQARTHEGVRPKHVYQPVGLQDRYFSPGSRASLTTAFEIPLVGEVLEPEAFDFMKWVGQEEAEPLPAVGQVMVNGEAYTGAALQFEPAYEGGGHYVTFDLDAAKAVYGCFLRTLGQGVPEVRAPEDATLENCNP</sequence>
<keyword evidence="4" id="KW-1185">Reference proteome</keyword>
<organism evidence="3 4">
    <name type="scientific">Microvenator marinus</name>
    <dbReference type="NCBI Taxonomy" id="2600177"/>
    <lineage>
        <taxon>Bacteria</taxon>
        <taxon>Deltaproteobacteria</taxon>
        <taxon>Bradymonadales</taxon>
        <taxon>Microvenatoraceae</taxon>
        <taxon>Microvenator</taxon>
    </lineage>
</organism>
<gene>
    <name evidence="3" type="ORF">FRD01_06990</name>
</gene>
<dbReference type="PROSITE" id="PS51257">
    <property type="entry name" value="PROKAR_LIPOPROTEIN"/>
    <property type="match status" value="1"/>
</dbReference>
<name>A0A5B8XMY8_9DELT</name>
<protein>
    <recommendedName>
        <fullName evidence="5">Lipoprotein</fullName>
    </recommendedName>
</protein>
<dbReference type="InterPro" id="IPR029058">
    <property type="entry name" value="AB_hydrolase_fold"/>
</dbReference>
<feature type="compositionally biased region" description="Polar residues" evidence="1">
    <location>
        <begin position="21"/>
        <end position="38"/>
    </location>
</feature>
<evidence type="ECO:0000313" key="3">
    <source>
        <dbReference type="EMBL" id="QED26990.1"/>
    </source>
</evidence>
<feature type="signal peptide" evidence="2">
    <location>
        <begin position="1"/>
        <end position="20"/>
    </location>
</feature>
<dbReference type="SUPFAM" id="SSF53474">
    <property type="entry name" value="alpha/beta-Hydrolases"/>
    <property type="match status" value="1"/>
</dbReference>
<feature type="region of interest" description="Disordered" evidence="1">
    <location>
        <begin position="21"/>
        <end position="41"/>
    </location>
</feature>
<dbReference type="KEGG" id="bbae:FRD01_06990"/>
<evidence type="ECO:0000256" key="2">
    <source>
        <dbReference type="SAM" id="SignalP"/>
    </source>
</evidence>
<dbReference type="AlphaFoldDB" id="A0A5B8XMY8"/>
<evidence type="ECO:0000313" key="4">
    <source>
        <dbReference type="Proteomes" id="UP000321595"/>
    </source>
</evidence>
<accession>A0A5B8XMY8</accession>
<feature type="chain" id="PRO_5022874046" description="Lipoprotein" evidence="2">
    <location>
        <begin position="21"/>
        <end position="686"/>
    </location>
</feature>
<dbReference type="EMBL" id="CP042467">
    <property type="protein sequence ID" value="QED26990.1"/>
    <property type="molecule type" value="Genomic_DNA"/>
</dbReference>
<proteinExistence type="predicted"/>
<evidence type="ECO:0008006" key="5">
    <source>
        <dbReference type="Google" id="ProtNLM"/>
    </source>
</evidence>
<dbReference type="RefSeq" id="WP_146958675.1">
    <property type="nucleotide sequence ID" value="NZ_CP042467.1"/>
</dbReference>
<dbReference type="OrthoDB" id="581066at2"/>
<dbReference type="Gene3D" id="3.40.50.1820">
    <property type="entry name" value="alpha/beta hydrolase"/>
    <property type="match status" value="1"/>
</dbReference>
<keyword evidence="2" id="KW-0732">Signal</keyword>
<evidence type="ECO:0000256" key="1">
    <source>
        <dbReference type="SAM" id="MobiDB-lite"/>
    </source>
</evidence>
<reference evidence="3 4" key="1">
    <citation type="submission" date="2019-08" db="EMBL/GenBank/DDBJ databases">
        <authorList>
            <person name="Liang Q."/>
        </authorList>
    </citation>
    <scope>NUCLEOTIDE SEQUENCE [LARGE SCALE GENOMIC DNA]</scope>
    <source>
        <strain evidence="3 4">V1718</strain>
    </source>
</reference>